<evidence type="ECO:0000259" key="4">
    <source>
        <dbReference type="Pfam" id="PF01048"/>
    </source>
</evidence>
<gene>
    <name evidence="5" type="ORF">IFE08_02795</name>
</gene>
<dbReference type="EC" id="2.4.2.3" evidence="1"/>
<dbReference type="InterPro" id="IPR035994">
    <property type="entry name" value="Nucleoside_phosphorylase_sf"/>
</dbReference>
<comment type="catalytic activity">
    <reaction evidence="3">
        <text>uridine + phosphate = alpha-D-ribose 1-phosphate + uracil</text>
        <dbReference type="Rhea" id="RHEA:24388"/>
        <dbReference type="ChEBI" id="CHEBI:16704"/>
        <dbReference type="ChEBI" id="CHEBI:17568"/>
        <dbReference type="ChEBI" id="CHEBI:43474"/>
        <dbReference type="ChEBI" id="CHEBI:57720"/>
        <dbReference type="EC" id="2.4.2.3"/>
    </reaction>
</comment>
<dbReference type="CDD" id="cd09007">
    <property type="entry name" value="NP-I_spr0068"/>
    <property type="match status" value="1"/>
</dbReference>
<evidence type="ECO:0000313" key="5">
    <source>
        <dbReference type="EMBL" id="QOW61336.1"/>
    </source>
</evidence>
<dbReference type="Proteomes" id="UP000593915">
    <property type="component" value="Chromosome"/>
</dbReference>
<reference evidence="5 6" key="1">
    <citation type="submission" date="2020-09" db="EMBL/GenBank/DDBJ databases">
        <title>Characterization of Treponema spp. from bovine digital dermatitis in Korea.</title>
        <authorList>
            <person name="Espiritu H.M."/>
            <person name="Cho Y.I."/>
            <person name="Mamuad L."/>
        </authorList>
    </citation>
    <scope>NUCLEOTIDE SEQUENCE [LARGE SCALE GENOMIC DNA]</scope>
    <source>
        <strain evidence="5 6">KS1</strain>
    </source>
</reference>
<dbReference type="RefSeq" id="WP_194076811.1">
    <property type="nucleotide sequence ID" value="NZ_CP061839.1"/>
</dbReference>
<accession>A0A7S7AXN0</accession>
<evidence type="ECO:0000256" key="2">
    <source>
        <dbReference type="ARBA" id="ARBA00021980"/>
    </source>
</evidence>
<dbReference type="Gene3D" id="3.40.50.1580">
    <property type="entry name" value="Nucleoside phosphorylase domain"/>
    <property type="match status" value="1"/>
</dbReference>
<protein>
    <recommendedName>
        <fullName evidence="2">Uridine phosphorylase</fullName>
        <ecNumber evidence="1">2.4.2.3</ecNumber>
    </recommendedName>
</protein>
<dbReference type="InterPro" id="IPR000845">
    <property type="entry name" value="Nucleoside_phosphorylase_d"/>
</dbReference>
<evidence type="ECO:0000256" key="3">
    <source>
        <dbReference type="ARBA" id="ARBA00048447"/>
    </source>
</evidence>
<dbReference type="EMBL" id="CP061839">
    <property type="protein sequence ID" value="QOW61336.1"/>
    <property type="molecule type" value="Genomic_DNA"/>
</dbReference>
<proteinExistence type="predicted"/>
<feature type="domain" description="Nucleoside phosphorylase" evidence="4">
    <location>
        <begin position="50"/>
        <end position="208"/>
    </location>
</feature>
<dbReference type="SUPFAM" id="SSF53167">
    <property type="entry name" value="Purine and uridine phosphorylases"/>
    <property type="match status" value="1"/>
</dbReference>
<dbReference type="Pfam" id="PF01048">
    <property type="entry name" value="PNP_UDP_1"/>
    <property type="match status" value="1"/>
</dbReference>
<name>A0A7S7AXN0_9SPIR</name>
<dbReference type="GO" id="GO:0004731">
    <property type="term" value="F:purine-nucleoside phosphorylase activity"/>
    <property type="evidence" value="ECO:0007669"/>
    <property type="project" value="TreeGrafter"/>
</dbReference>
<dbReference type="PANTHER" id="PTHR43691">
    <property type="entry name" value="URIDINE PHOSPHORYLASE"/>
    <property type="match status" value="1"/>
</dbReference>
<dbReference type="GO" id="GO:0005829">
    <property type="term" value="C:cytosol"/>
    <property type="evidence" value="ECO:0007669"/>
    <property type="project" value="TreeGrafter"/>
</dbReference>
<sequence length="249" mass="27782">MITSCYDIETKPIISLKDFYGEKKSLLEKCLIILSKKIHDRLLETFECNEIACLTACNGNTPIYKMNLNGEDIGFYLSSIGSAIAAGECFEANWTTGATKFIMFGSCGSLNKEVTAGKYIIPTDSYRGEGCSYYYAPPADYIKIKNSDKVAAIFEELNVPYVRGKVWTTDSMIRETVGLVNKRKSEGCIAVEMELAGVQAVCDFNQLELYNFLESGDVLGECSYEIEELRNANHNLAKLYIAFKMLAKI</sequence>
<dbReference type="AlphaFoldDB" id="A0A7S7AXN0"/>
<organism evidence="5 6">
    <name type="scientific">Treponema pedis</name>
    <dbReference type="NCBI Taxonomy" id="409322"/>
    <lineage>
        <taxon>Bacteria</taxon>
        <taxon>Pseudomonadati</taxon>
        <taxon>Spirochaetota</taxon>
        <taxon>Spirochaetia</taxon>
        <taxon>Spirochaetales</taxon>
        <taxon>Treponemataceae</taxon>
        <taxon>Treponema</taxon>
    </lineage>
</organism>
<evidence type="ECO:0000256" key="1">
    <source>
        <dbReference type="ARBA" id="ARBA00011888"/>
    </source>
</evidence>
<dbReference type="GO" id="GO:0004850">
    <property type="term" value="F:uridine phosphorylase activity"/>
    <property type="evidence" value="ECO:0007669"/>
    <property type="project" value="UniProtKB-EC"/>
</dbReference>
<evidence type="ECO:0000313" key="6">
    <source>
        <dbReference type="Proteomes" id="UP000593915"/>
    </source>
</evidence>
<dbReference type="PANTHER" id="PTHR43691:SF11">
    <property type="entry name" value="FI09636P-RELATED"/>
    <property type="match status" value="1"/>
</dbReference>
<dbReference type="GO" id="GO:0006152">
    <property type="term" value="P:purine nucleoside catabolic process"/>
    <property type="evidence" value="ECO:0007669"/>
    <property type="project" value="TreeGrafter"/>
</dbReference>